<feature type="domain" description="C3H1-type" evidence="6">
    <location>
        <begin position="54"/>
        <end position="77"/>
    </location>
</feature>
<proteinExistence type="predicted"/>
<feature type="zinc finger region" description="C3H1-type" evidence="4">
    <location>
        <begin position="141"/>
        <end position="169"/>
    </location>
</feature>
<accession>A0A6U4WNU1</accession>
<dbReference type="PROSITE" id="PS50103">
    <property type="entry name" value="ZF_C3H1"/>
    <property type="match status" value="2"/>
</dbReference>
<dbReference type="GO" id="GO:0008270">
    <property type="term" value="F:zinc ion binding"/>
    <property type="evidence" value="ECO:0007669"/>
    <property type="project" value="UniProtKB-KW"/>
</dbReference>
<organism evidence="7">
    <name type="scientific">Neobodo designis</name>
    <name type="common">Flagellated protozoan</name>
    <name type="synonym">Bodo designis</name>
    <dbReference type="NCBI Taxonomy" id="312471"/>
    <lineage>
        <taxon>Eukaryota</taxon>
        <taxon>Discoba</taxon>
        <taxon>Euglenozoa</taxon>
        <taxon>Kinetoplastea</taxon>
        <taxon>Metakinetoplastina</taxon>
        <taxon>Neobodonida</taxon>
        <taxon>Neobodo</taxon>
    </lineage>
</organism>
<evidence type="ECO:0000313" key="8">
    <source>
        <dbReference type="EMBL" id="CAD9145949.1"/>
    </source>
</evidence>
<evidence type="ECO:0000259" key="6">
    <source>
        <dbReference type="PROSITE" id="PS50103"/>
    </source>
</evidence>
<dbReference type="PANTHER" id="PTHR37562:SF5">
    <property type="entry name" value="C3H1-TYPE DOMAIN-CONTAINING PROTEIN"/>
    <property type="match status" value="1"/>
</dbReference>
<dbReference type="Pfam" id="PF00642">
    <property type="entry name" value="zf-CCCH"/>
    <property type="match status" value="1"/>
</dbReference>
<sequence>MPRTTGTRRPPAAAFVHLRLRDDASVVLRVHNPALAAAAARQATSRRAAAAPFLCPAVARGAPCEKGSACPDVHCDVRGATVLRPHLAGAMSYPTGPAGTTLHVTPANAALDISTPVDAGDCYHTQALVPSHPGAPLTSATAPLSVCAHFAQKGVCDYGAECRFVHVARGPAAAAFKRKKRGSTLGTQPTSEAVATATPPPKSFRAAPGTPRSAAADADAVSVHDHSQSDTRTTTSGGTVGGAALPEPGMSATTIRDAASCSRYRHEPYGARGWLHR</sequence>
<dbReference type="EMBL" id="HBGF01045120">
    <property type="protein sequence ID" value="CAD9145949.1"/>
    <property type="molecule type" value="Transcribed_RNA"/>
</dbReference>
<keyword evidence="2 4" id="KW-0863">Zinc-finger</keyword>
<keyword evidence="1 4" id="KW-0479">Metal-binding</keyword>
<feature type="compositionally biased region" description="Polar residues" evidence="5">
    <location>
        <begin position="184"/>
        <end position="193"/>
    </location>
</feature>
<evidence type="ECO:0000256" key="5">
    <source>
        <dbReference type="SAM" id="MobiDB-lite"/>
    </source>
</evidence>
<evidence type="ECO:0000313" key="7">
    <source>
        <dbReference type="EMBL" id="CAD9145948.1"/>
    </source>
</evidence>
<evidence type="ECO:0000256" key="3">
    <source>
        <dbReference type="ARBA" id="ARBA00022833"/>
    </source>
</evidence>
<feature type="region of interest" description="Disordered" evidence="5">
    <location>
        <begin position="177"/>
        <end position="251"/>
    </location>
</feature>
<dbReference type="EMBL" id="HBGF01045119">
    <property type="protein sequence ID" value="CAD9145948.1"/>
    <property type="molecule type" value="Transcribed_RNA"/>
</dbReference>
<evidence type="ECO:0000256" key="2">
    <source>
        <dbReference type="ARBA" id="ARBA00022771"/>
    </source>
</evidence>
<dbReference type="PANTHER" id="PTHR37562">
    <property type="entry name" value="C3H1-TYPE DOMAIN-CONTAINING PROTEIN-RELATED"/>
    <property type="match status" value="1"/>
</dbReference>
<reference evidence="7" key="1">
    <citation type="submission" date="2021-01" db="EMBL/GenBank/DDBJ databases">
        <authorList>
            <person name="Corre E."/>
            <person name="Pelletier E."/>
            <person name="Niang G."/>
            <person name="Scheremetjew M."/>
            <person name="Finn R."/>
            <person name="Kale V."/>
            <person name="Holt S."/>
            <person name="Cochrane G."/>
            <person name="Meng A."/>
            <person name="Brown T."/>
            <person name="Cohen L."/>
        </authorList>
    </citation>
    <scope>NUCLEOTIDE SEQUENCE</scope>
    <source>
        <strain evidence="7">CCAP 1951/1</strain>
    </source>
</reference>
<protein>
    <recommendedName>
        <fullName evidence="6">C3H1-type domain-containing protein</fullName>
    </recommendedName>
</protein>
<evidence type="ECO:0000256" key="1">
    <source>
        <dbReference type="ARBA" id="ARBA00022723"/>
    </source>
</evidence>
<dbReference type="AlphaFoldDB" id="A0A6U4WNU1"/>
<dbReference type="InterPro" id="IPR036855">
    <property type="entry name" value="Znf_CCCH_sf"/>
</dbReference>
<keyword evidence="3 4" id="KW-0862">Zinc</keyword>
<dbReference type="SMART" id="SM00356">
    <property type="entry name" value="ZnF_C3H1"/>
    <property type="match status" value="2"/>
</dbReference>
<dbReference type="SUPFAM" id="SSF90229">
    <property type="entry name" value="CCCH zinc finger"/>
    <property type="match status" value="1"/>
</dbReference>
<gene>
    <name evidence="7" type="ORF">NDES1114_LOCUS30219</name>
    <name evidence="8" type="ORF">NDES1114_LOCUS30220</name>
</gene>
<evidence type="ECO:0000256" key="4">
    <source>
        <dbReference type="PROSITE-ProRule" id="PRU00723"/>
    </source>
</evidence>
<feature type="domain" description="C3H1-type" evidence="6">
    <location>
        <begin position="141"/>
        <end position="169"/>
    </location>
</feature>
<dbReference type="InterPro" id="IPR000571">
    <property type="entry name" value="Znf_CCCH"/>
</dbReference>
<name>A0A6U4WNU1_NEODS</name>
<dbReference type="Gene3D" id="6.10.250.3220">
    <property type="match status" value="1"/>
</dbReference>
<feature type="zinc finger region" description="C3H1-type" evidence="4">
    <location>
        <begin position="54"/>
        <end position="77"/>
    </location>
</feature>